<sequence>MRYSLCGRPCKELVFTRKIVEGVVLLGFDGERGSTSWLIRREIKVEKRLKGFKMKVCNMVFIEVIFDVLDRSLMFIYLL</sequence>
<organism evidence="1 2">
    <name type="scientific">Kingdonia uniflora</name>
    <dbReference type="NCBI Taxonomy" id="39325"/>
    <lineage>
        <taxon>Eukaryota</taxon>
        <taxon>Viridiplantae</taxon>
        <taxon>Streptophyta</taxon>
        <taxon>Embryophyta</taxon>
        <taxon>Tracheophyta</taxon>
        <taxon>Spermatophyta</taxon>
        <taxon>Magnoliopsida</taxon>
        <taxon>Ranunculales</taxon>
        <taxon>Circaeasteraceae</taxon>
        <taxon>Kingdonia</taxon>
    </lineage>
</organism>
<accession>A0A7J7L5T2</accession>
<dbReference type="Proteomes" id="UP000541444">
    <property type="component" value="Unassembled WGS sequence"/>
</dbReference>
<evidence type="ECO:0000313" key="2">
    <source>
        <dbReference type="Proteomes" id="UP000541444"/>
    </source>
</evidence>
<dbReference type="EMBL" id="JACGCM010002618">
    <property type="protein sequence ID" value="KAF6137932.1"/>
    <property type="molecule type" value="Genomic_DNA"/>
</dbReference>
<dbReference type="AlphaFoldDB" id="A0A7J7L5T2"/>
<reference evidence="1 2" key="1">
    <citation type="journal article" date="2020" name="IScience">
        <title>Genome Sequencing of the Endangered Kingdonia uniflora (Circaeasteraceae, Ranunculales) Reveals Potential Mechanisms of Evolutionary Specialization.</title>
        <authorList>
            <person name="Sun Y."/>
            <person name="Deng T."/>
            <person name="Zhang A."/>
            <person name="Moore M.J."/>
            <person name="Landis J.B."/>
            <person name="Lin N."/>
            <person name="Zhang H."/>
            <person name="Zhang X."/>
            <person name="Huang J."/>
            <person name="Zhang X."/>
            <person name="Sun H."/>
            <person name="Wang H."/>
        </authorList>
    </citation>
    <scope>NUCLEOTIDE SEQUENCE [LARGE SCALE GENOMIC DNA]</scope>
    <source>
        <strain evidence="1">TB1705</strain>
        <tissue evidence="1">Leaf</tissue>
    </source>
</reference>
<protein>
    <submittedName>
        <fullName evidence="1">Uncharacterized protein</fullName>
    </submittedName>
</protein>
<evidence type="ECO:0000313" key="1">
    <source>
        <dbReference type="EMBL" id="KAF6137932.1"/>
    </source>
</evidence>
<name>A0A7J7L5T2_9MAGN</name>
<proteinExistence type="predicted"/>
<comment type="caution">
    <text evidence="1">The sequence shown here is derived from an EMBL/GenBank/DDBJ whole genome shotgun (WGS) entry which is preliminary data.</text>
</comment>
<gene>
    <name evidence="1" type="ORF">GIB67_041805</name>
</gene>
<keyword evidence="2" id="KW-1185">Reference proteome</keyword>